<accession>A0A1E2UNX3</accession>
<organism evidence="1 2">
    <name type="scientific">Candidatus Thiodiazotropha endoloripes</name>
    <dbReference type="NCBI Taxonomy" id="1818881"/>
    <lineage>
        <taxon>Bacteria</taxon>
        <taxon>Pseudomonadati</taxon>
        <taxon>Pseudomonadota</taxon>
        <taxon>Gammaproteobacteria</taxon>
        <taxon>Chromatiales</taxon>
        <taxon>Sedimenticolaceae</taxon>
        <taxon>Candidatus Thiodiazotropha</taxon>
    </lineage>
</organism>
<dbReference type="RefSeq" id="WP_069019539.1">
    <property type="nucleotide sequence ID" value="NZ_LVJY01000003.1"/>
</dbReference>
<evidence type="ECO:0000313" key="2">
    <source>
        <dbReference type="Proteomes" id="UP000094849"/>
    </source>
</evidence>
<protein>
    <recommendedName>
        <fullName evidence="3">Peptidase C39-like domain-containing protein</fullName>
    </recommendedName>
</protein>
<reference evidence="1 2" key="1">
    <citation type="submission" date="2016-03" db="EMBL/GenBank/DDBJ databases">
        <title>Chemosynthetic sulphur-oxidizing symbionts of marine invertebrate animals are capable of nitrogen fixation.</title>
        <authorList>
            <person name="Petersen J.M."/>
            <person name="Kemper A."/>
            <person name="Gruber-Vodicka H."/>
            <person name="Cardini U."/>
            <person name="Geest Mvander."/>
            <person name="Kleiner M."/>
            <person name="Bulgheresi S."/>
            <person name="Fussmann M."/>
            <person name="Herbold C."/>
            <person name="Seah B.K.B."/>
            <person name="Antony C.Paul."/>
            <person name="Liu D."/>
            <person name="Belitz A."/>
            <person name="Weber M."/>
        </authorList>
    </citation>
    <scope>NUCLEOTIDE SEQUENCE [LARGE SCALE GENOMIC DNA]</scope>
    <source>
        <strain evidence="1">G_D</strain>
    </source>
</reference>
<dbReference type="EMBL" id="LVJZ01000003">
    <property type="protein sequence ID" value="ODB96244.1"/>
    <property type="molecule type" value="Genomic_DNA"/>
</dbReference>
<sequence length="246" mass="27292">MKILCWVILLYCYPLACLADLAYINQIPDFTQTDVAFSGSGNGQQFCAPVAVSNSIVLLSGNTQEQIDLIALLASSEYMNTSLKNGTGTTGVLRGVNRIAEELFGGYSKLEYQGWRKHPAKYSTGIVRPEITKLKNAISSRSAAWLNVGWYRYEKARDQYRRIGGHWVTLVGADNEHLVIHDPSPRAGRVFSNEFVEYRTIDSGMLVGDKKGLPVEAKGYLMLGKGFHLKRGTDFAIVDGAVFFRL</sequence>
<gene>
    <name evidence="1" type="ORF">A3196_05390</name>
</gene>
<dbReference type="AlphaFoldDB" id="A0A1E2UNX3"/>
<dbReference type="Proteomes" id="UP000094849">
    <property type="component" value="Unassembled WGS sequence"/>
</dbReference>
<evidence type="ECO:0000313" key="1">
    <source>
        <dbReference type="EMBL" id="ODB96244.1"/>
    </source>
</evidence>
<comment type="caution">
    <text evidence="1">The sequence shown here is derived from an EMBL/GenBank/DDBJ whole genome shotgun (WGS) entry which is preliminary data.</text>
</comment>
<name>A0A1E2UNX3_9GAMM</name>
<evidence type="ECO:0008006" key="3">
    <source>
        <dbReference type="Google" id="ProtNLM"/>
    </source>
</evidence>
<dbReference type="OrthoDB" id="7068402at2"/>
<proteinExistence type="predicted"/>
<keyword evidence="2" id="KW-1185">Reference proteome</keyword>